<gene>
    <name evidence="1" type="ORF">AYBTSS11_LOCUS29486</name>
</gene>
<keyword evidence="2" id="KW-1185">Reference proteome</keyword>
<dbReference type="EMBL" id="OY731407">
    <property type="protein sequence ID" value="CAJ1977325.1"/>
    <property type="molecule type" value="Genomic_DNA"/>
</dbReference>
<reference evidence="1" key="1">
    <citation type="submission" date="2023-10" db="EMBL/GenBank/DDBJ databases">
        <authorList>
            <person name="Domelevo Entfellner J.-B."/>
        </authorList>
    </citation>
    <scope>NUCLEOTIDE SEQUENCE</scope>
</reference>
<organism evidence="1 2">
    <name type="scientific">Sphenostylis stenocarpa</name>
    <dbReference type="NCBI Taxonomy" id="92480"/>
    <lineage>
        <taxon>Eukaryota</taxon>
        <taxon>Viridiplantae</taxon>
        <taxon>Streptophyta</taxon>
        <taxon>Embryophyta</taxon>
        <taxon>Tracheophyta</taxon>
        <taxon>Spermatophyta</taxon>
        <taxon>Magnoliopsida</taxon>
        <taxon>eudicotyledons</taxon>
        <taxon>Gunneridae</taxon>
        <taxon>Pentapetalae</taxon>
        <taxon>rosids</taxon>
        <taxon>fabids</taxon>
        <taxon>Fabales</taxon>
        <taxon>Fabaceae</taxon>
        <taxon>Papilionoideae</taxon>
        <taxon>50 kb inversion clade</taxon>
        <taxon>NPAAA clade</taxon>
        <taxon>indigoferoid/millettioid clade</taxon>
        <taxon>Phaseoleae</taxon>
        <taxon>Sphenostylis</taxon>
    </lineage>
</organism>
<evidence type="ECO:0000313" key="1">
    <source>
        <dbReference type="EMBL" id="CAJ1977325.1"/>
    </source>
</evidence>
<protein>
    <submittedName>
        <fullName evidence="1">Uncharacterized protein</fullName>
    </submittedName>
</protein>
<name>A0AA86W2J2_9FABA</name>
<dbReference type="Gramene" id="rna-AYBTSS11_LOCUS29486">
    <property type="protein sequence ID" value="CAJ1977325.1"/>
    <property type="gene ID" value="gene-AYBTSS11_LOCUS29486"/>
</dbReference>
<evidence type="ECO:0000313" key="2">
    <source>
        <dbReference type="Proteomes" id="UP001189624"/>
    </source>
</evidence>
<dbReference type="AlphaFoldDB" id="A0AA86W2J2"/>
<dbReference type="Proteomes" id="UP001189624">
    <property type="component" value="Chromosome 10"/>
</dbReference>
<accession>A0AA86W2J2</accession>
<sequence>MTYLDIKITNHNLSVGTDACKLIVKTVIYISCSFGGRKETINLKELGHSGNLTTGPNVGYSLLSPKALIEVLRKHSTVVDWLIQHFKSKAEVLPCVCLYVELESGLS</sequence>
<proteinExistence type="predicted"/>